<feature type="transmembrane region" description="Helical" evidence="6">
    <location>
        <begin position="157"/>
        <end position="177"/>
    </location>
</feature>
<evidence type="ECO:0000256" key="1">
    <source>
        <dbReference type="ARBA" id="ARBA00004141"/>
    </source>
</evidence>
<feature type="transmembrane region" description="Helical" evidence="6">
    <location>
        <begin position="189"/>
        <end position="208"/>
    </location>
</feature>
<evidence type="ECO:0000256" key="2">
    <source>
        <dbReference type="ARBA" id="ARBA00022692"/>
    </source>
</evidence>
<keyword evidence="9" id="KW-1185">Reference proteome</keyword>
<organism evidence="8 9">
    <name type="scientific">Vanrija pseudolonga</name>
    <dbReference type="NCBI Taxonomy" id="143232"/>
    <lineage>
        <taxon>Eukaryota</taxon>
        <taxon>Fungi</taxon>
        <taxon>Dikarya</taxon>
        <taxon>Basidiomycota</taxon>
        <taxon>Agaricomycotina</taxon>
        <taxon>Tremellomycetes</taxon>
        <taxon>Trichosporonales</taxon>
        <taxon>Trichosporonaceae</taxon>
        <taxon>Vanrija</taxon>
    </lineage>
</organism>
<evidence type="ECO:0000259" key="7">
    <source>
        <dbReference type="PROSITE" id="PS50850"/>
    </source>
</evidence>
<feature type="region of interest" description="Disordered" evidence="5">
    <location>
        <begin position="1"/>
        <end position="59"/>
    </location>
</feature>
<gene>
    <name evidence="8" type="primary">FUBT</name>
    <name evidence="8" type="ORF">LOC62_01G001639</name>
</gene>
<dbReference type="GeneID" id="87804894"/>
<feature type="transmembrane region" description="Helical" evidence="6">
    <location>
        <begin position="354"/>
        <end position="378"/>
    </location>
</feature>
<sequence>MAGQADFLPIHYQQAAPTPKASSSSHSPSLDPPYTSAKVSPVTAQMSTASSETAQGAVVLPNGEPASKYTLKKLPWRPYVTPFETILNHPYKGSGTEEDPYIIDWLPVDPEDPQRWPDVYKWSQIVLASFATLAVALSSSAYTGGIPSLLHDFGGSLRFWTGGVSLFVLGFAFGPLIWAPTSEVWGRRIIYIISYIFLTLWQGVAIASPNRGSILVFRGLAGFFGSSPLANAGGTISDILSSKQMGLGMALFSVAPFLGPALGPIAGGFLGQAAGWKWVFGLLTIFCFVVLLAITFTAAETYTPLLLRQRATTLSKATGKVYRFRADAAKPLDVKALFIASLARPWKFLFLEPIVLIFSIYIAIIYGILYLNFAAYPIVFSTPKAVGGRGWSTGIEGLAFLGIMVGAILSVIITIFVSNPQYLRRVKERGHPEPEDRLPPAMWGGIAIVIGLAGFAATDGPKVHWIAPIIFGVPFGMGMVILFLAVMGYLVDTYTIYAASVLAANSVLRSLFGAAFPMFTHDMYDKLGIHWAAALPGFLAFACLPAPFLFYKYGKTIRARCKYASEAAAVFAQIMAARAAALAGGATDPEKTAGIAASETEEEGYANPEMFDLERTMSMEEELGSPQTRPTELYHATSNTTQLARSMSPRSP</sequence>
<name>A0AAF1BFH9_9TREE</name>
<comment type="subcellular location">
    <subcellularLocation>
        <location evidence="1">Membrane</location>
        <topology evidence="1">Multi-pass membrane protein</topology>
    </subcellularLocation>
</comment>
<feature type="domain" description="Major facilitator superfamily (MFS) profile" evidence="7">
    <location>
        <begin position="124"/>
        <end position="560"/>
    </location>
</feature>
<evidence type="ECO:0000313" key="8">
    <source>
        <dbReference type="EMBL" id="WOO78086.1"/>
    </source>
</evidence>
<feature type="region of interest" description="Disordered" evidence="5">
    <location>
        <begin position="618"/>
        <end position="652"/>
    </location>
</feature>
<dbReference type="Proteomes" id="UP000827549">
    <property type="component" value="Chromosome 1"/>
</dbReference>
<feature type="transmembrane region" description="Helical" evidence="6">
    <location>
        <begin position="494"/>
        <end position="516"/>
    </location>
</feature>
<dbReference type="AlphaFoldDB" id="A0AAF1BFH9"/>
<dbReference type="Pfam" id="PF07690">
    <property type="entry name" value="MFS_1"/>
    <property type="match status" value="1"/>
</dbReference>
<feature type="transmembrane region" description="Helical" evidence="6">
    <location>
        <begin position="278"/>
        <end position="299"/>
    </location>
</feature>
<proteinExistence type="predicted"/>
<dbReference type="GO" id="GO:0022857">
    <property type="term" value="F:transmembrane transporter activity"/>
    <property type="evidence" value="ECO:0007669"/>
    <property type="project" value="InterPro"/>
</dbReference>
<feature type="transmembrane region" description="Helical" evidence="6">
    <location>
        <begin position="398"/>
        <end position="417"/>
    </location>
</feature>
<feature type="transmembrane region" description="Helical" evidence="6">
    <location>
        <begin position="245"/>
        <end position="266"/>
    </location>
</feature>
<keyword evidence="3 6" id="KW-1133">Transmembrane helix</keyword>
<evidence type="ECO:0000256" key="5">
    <source>
        <dbReference type="SAM" id="MobiDB-lite"/>
    </source>
</evidence>
<evidence type="ECO:0000256" key="4">
    <source>
        <dbReference type="ARBA" id="ARBA00023136"/>
    </source>
</evidence>
<dbReference type="SUPFAM" id="SSF103473">
    <property type="entry name" value="MFS general substrate transporter"/>
    <property type="match status" value="1"/>
</dbReference>
<feature type="compositionally biased region" description="Low complexity" evidence="5">
    <location>
        <begin position="15"/>
        <end position="33"/>
    </location>
</feature>
<accession>A0AAF1BFH9</accession>
<evidence type="ECO:0000313" key="9">
    <source>
        <dbReference type="Proteomes" id="UP000827549"/>
    </source>
</evidence>
<dbReference type="PROSITE" id="PS50850">
    <property type="entry name" value="MFS"/>
    <property type="match status" value="1"/>
</dbReference>
<feature type="transmembrane region" description="Helical" evidence="6">
    <location>
        <begin position="125"/>
        <end position="145"/>
    </location>
</feature>
<dbReference type="EMBL" id="CP086714">
    <property type="protein sequence ID" value="WOO78086.1"/>
    <property type="molecule type" value="Genomic_DNA"/>
</dbReference>
<dbReference type="InterPro" id="IPR020846">
    <property type="entry name" value="MFS_dom"/>
</dbReference>
<evidence type="ECO:0000256" key="6">
    <source>
        <dbReference type="SAM" id="Phobius"/>
    </source>
</evidence>
<evidence type="ECO:0000256" key="3">
    <source>
        <dbReference type="ARBA" id="ARBA00022989"/>
    </source>
</evidence>
<dbReference type="GO" id="GO:0005886">
    <property type="term" value="C:plasma membrane"/>
    <property type="evidence" value="ECO:0007669"/>
    <property type="project" value="TreeGrafter"/>
</dbReference>
<dbReference type="InterPro" id="IPR036259">
    <property type="entry name" value="MFS_trans_sf"/>
</dbReference>
<feature type="compositionally biased region" description="Polar residues" evidence="5">
    <location>
        <begin position="625"/>
        <end position="652"/>
    </location>
</feature>
<feature type="compositionally biased region" description="Polar residues" evidence="5">
    <location>
        <begin position="42"/>
        <end position="54"/>
    </location>
</feature>
<feature type="transmembrane region" description="Helical" evidence="6">
    <location>
        <begin position="463"/>
        <end position="487"/>
    </location>
</feature>
<feature type="transmembrane region" description="Helical" evidence="6">
    <location>
        <begin position="528"/>
        <end position="550"/>
    </location>
</feature>
<feature type="transmembrane region" description="Helical" evidence="6">
    <location>
        <begin position="438"/>
        <end position="457"/>
    </location>
</feature>
<dbReference type="PANTHER" id="PTHR23502:SF184">
    <property type="entry name" value="MAJOR FACILITATOR SUPERFAMILY (MFS) PROFILE DOMAIN-CONTAINING PROTEIN"/>
    <property type="match status" value="1"/>
</dbReference>
<protein>
    <submittedName>
        <fullName evidence="8">Efflux pump FUBT</fullName>
    </submittedName>
</protein>
<dbReference type="InterPro" id="IPR011701">
    <property type="entry name" value="MFS"/>
</dbReference>
<dbReference type="FunFam" id="1.20.1250.20:FF:000011">
    <property type="entry name" value="MFS multidrug transporter, putative"/>
    <property type="match status" value="1"/>
</dbReference>
<dbReference type="PANTHER" id="PTHR23502">
    <property type="entry name" value="MAJOR FACILITATOR SUPERFAMILY"/>
    <property type="match status" value="1"/>
</dbReference>
<dbReference type="Gene3D" id="1.20.1250.20">
    <property type="entry name" value="MFS general substrate transporter like domains"/>
    <property type="match status" value="1"/>
</dbReference>
<keyword evidence="2 6" id="KW-0812">Transmembrane</keyword>
<feature type="transmembrane region" description="Helical" evidence="6">
    <location>
        <begin position="214"/>
        <end position="233"/>
    </location>
</feature>
<keyword evidence="4 6" id="KW-0472">Membrane</keyword>
<dbReference type="RefSeq" id="XP_062624118.1">
    <property type="nucleotide sequence ID" value="XM_062768134.1"/>
</dbReference>
<dbReference type="CDD" id="cd17323">
    <property type="entry name" value="MFS_Tpo1_MDR_like"/>
    <property type="match status" value="1"/>
</dbReference>
<reference evidence="8" key="1">
    <citation type="submission" date="2023-10" db="EMBL/GenBank/DDBJ databases">
        <authorList>
            <person name="Noh H."/>
        </authorList>
    </citation>
    <scope>NUCLEOTIDE SEQUENCE</scope>
    <source>
        <strain evidence="8">DUCC4014</strain>
    </source>
</reference>